<reference evidence="1" key="4">
    <citation type="submission" date="2025-09" db="UniProtKB">
        <authorList>
            <consortium name="Ensembl"/>
        </authorList>
    </citation>
    <scope>IDENTIFICATION</scope>
    <source>
        <strain evidence="1">17573</strain>
    </source>
</reference>
<accession>A0A5F7ZLG0</accession>
<reference evidence="2" key="1">
    <citation type="journal article" date="2007" name="Science">
        <title>Evolutionary and biomedical insights from the rhesus macaque genome.</title>
        <authorList>
            <person name="Gibbs R.A."/>
            <person name="Rogers J."/>
            <person name="Katze M.G."/>
            <person name="Bumgarner R."/>
            <person name="Weinstock G.M."/>
            <person name="Mardis E.R."/>
            <person name="Remington K.A."/>
            <person name="Strausberg R.L."/>
            <person name="Venter J.C."/>
            <person name="Wilson R.K."/>
            <person name="Batzer M.A."/>
            <person name="Bustamante C.D."/>
            <person name="Eichler E.E."/>
            <person name="Hahn M.W."/>
            <person name="Hardison R.C."/>
            <person name="Makova K.D."/>
            <person name="Miller W."/>
            <person name="Milosavljevic A."/>
            <person name="Palermo R.E."/>
            <person name="Siepel A."/>
            <person name="Sikela J.M."/>
            <person name="Attaway T."/>
            <person name="Bell S."/>
            <person name="Bernard K.E."/>
            <person name="Buhay C.J."/>
            <person name="Chandrabose M.N."/>
            <person name="Dao M."/>
            <person name="Davis C."/>
            <person name="Delehaunty K.D."/>
            <person name="Ding Y."/>
            <person name="Dinh H.H."/>
            <person name="Dugan-Rocha S."/>
            <person name="Fulton L.A."/>
            <person name="Gabisi R.A."/>
            <person name="Garner T.T."/>
            <person name="Godfrey J."/>
            <person name="Hawes A.C."/>
            <person name="Hernandez J."/>
            <person name="Hines S."/>
            <person name="Holder M."/>
            <person name="Hume J."/>
            <person name="Jhangiani S.N."/>
            <person name="Joshi V."/>
            <person name="Khan Z.M."/>
            <person name="Kirkness E.F."/>
            <person name="Cree A."/>
            <person name="Fowler R.G."/>
            <person name="Lee S."/>
            <person name="Lewis L.R."/>
            <person name="Li Z."/>
            <person name="Liu Y.-S."/>
            <person name="Moore S.M."/>
            <person name="Muzny D."/>
            <person name="Nazareth L.V."/>
            <person name="Ngo D.N."/>
            <person name="Okwuonu G.O."/>
            <person name="Pai G."/>
            <person name="Parker D."/>
            <person name="Paul H.A."/>
            <person name="Pfannkoch C."/>
            <person name="Pohl C.S."/>
            <person name="Rogers Y.-H.C."/>
            <person name="Ruiz S.J."/>
            <person name="Sabo A."/>
            <person name="Santibanez J."/>
            <person name="Schneider B.W."/>
            <person name="Smith S.M."/>
            <person name="Sodergren E."/>
            <person name="Svatek A.F."/>
            <person name="Utterback T.R."/>
            <person name="Vattathil S."/>
            <person name="Warren W."/>
            <person name="White C.S."/>
            <person name="Chinwalla A.T."/>
            <person name="Feng Y."/>
            <person name="Halpern A.L."/>
            <person name="Hillier L.W."/>
            <person name="Huang X."/>
            <person name="Minx P."/>
            <person name="Nelson J.O."/>
            <person name="Pepin K.H."/>
            <person name="Qin X."/>
            <person name="Sutton G.G."/>
            <person name="Venter E."/>
            <person name="Walenz B.P."/>
            <person name="Wallis J.W."/>
            <person name="Worley K.C."/>
            <person name="Yang S.-P."/>
            <person name="Jones S.M."/>
            <person name="Marra M.A."/>
            <person name="Rocchi M."/>
            <person name="Schein J.E."/>
            <person name="Baertsch R."/>
            <person name="Clarke L."/>
            <person name="Csuros M."/>
            <person name="Glasscock J."/>
            <person name="Harris R.A."/>
            <person name="Havlak P."/>
            <person name="Jackson A.R."/>
            <person name="Jiang H."/>
            <person name="Liu Y."/>
            <person name="Messina D.N."/>
            <person name="Shen Y."/>
            <person name="Song H.X.-Z."/>
            <person name="Wylie T."/>
            <person name="Zhang L."/>
            <person name="Birney E."/>
            <person name="Han K."/>
            <person name="Konkel M.K."/>
            <person name="Lee J."/>
            <person name="Smit A.F.A."/>
            <person name="Ullmer B."/>
            <person name="Wang H."/>
            <person name="Xing J."/>
            <person name="Burhans R."/>
            <person name="Cheng Z."/>
            <person name="Karro J.E."/>
            <person name="Ma J."/>
            <person name="Raney B."/>
            <person name="She X."/>
            <person name="Cox M.J."/>
            <person name="Demuth J.P."/>
            <person name="Dumas L.J."/>
            <person name="Han S.-G."/>
            <person name="Hopkins J."/>
            <person name="Karimpour-Fard A."/>
            <person name="Kim Y.H."/>
            <person name="Pollack J.R."/>
            <person name="Vinar T."/>
            <person name="Addo-Quaye C."/>
            <person name="Degenhardt J."/>
            <person name="Denby A."/>
            <person name="Hubisz M.J."/>
            <person name="Indap A."/>
            <person name="Kosiol C."/>
            <person name="Lahn B.T."/>
            <person name="Lawson H.A."/>
            <person name="Marklein A."/>
            <person name="Nielsen R."/>
            <person name="Vallender E.J."/>
            <person name="Clark A.G."/>
            <person name="Ferguson B."/>
            <person name="Hernandez R.D."/>
            <person name="Hirani K."/>
            <person name="Kehrer-Sawatzki H."/>
            <person name="Kolb J."/>
            <person name="Patil S."/>
            <person name="Pu L.-L."/>
            <person name="Ren Y."/>
            <person name="Smith D.G."/>
            <person name="Wheeler D.A."/>
            <person name="Schenck I."/>
            <person name="Ball E.V."/>
            <person name="Chen R."/>
            <person name="Cooper D.N."/>
            <person name="Giardine B."/>
            <person name="Hsu F."/>
            <person name="Kent W.J."/>
            <person name="Lesk A."/>
            <person name="Nelson D.L."/>
            <person name="O'brien W.E."/>
            <person name="Pruefer K."/>
            <person name="Stenson P.D."/>
            <person name="Wallace J.C."/>
            <person name="Ke H."/>
            <person name="Liu X.-M."/>
            <person name="Wang P."/>
            <person name="Xiang A.P."/>
            <person name="Yang F."/>
            <person name="Barber G.P."/>
            <person name="Haussler D."/>
            <person name="Karolchik D."/>
            <person name="Kern A.D."/>
            <person name="Kuhn R.M."/>
            <person name="Smith K.E."/>
            <person name="Zwieg A.S."/>
        </authorList>
    </citation>
    <scope>NUCLEOTIDE SEQUENCE [LARGE SCALE GENOMIC DNA]</scope>
    <source>
        <strain evidence="2">17573</strain>
    </source>
</reference>
<reference evidence="1" key="2">
    <citation type="submission" date="2019-01" db="EMBL/GenBank/DDBJ databases">
        <authorList>
            <person name="Graves T."/>
            <person name="Eichler E.E."/>
            <person name="Wilson R.K."/>
        </authorList>
    </citation>
    <scope>NUCLEOTIDE SEQUENCE [LARGE SCALE GENOMIC DNA]</scope>
    <source>
        <strain evidence="1">17573</strain>
    </source>
</reference>
<sequence length="230" mass="26937">MGKDFMSKTPKATATKAKIDKWDLIKLKSFCTAKETTIRVNRQPTEWKKIFAIYSSDKGLISRTYKELNQIYKKKTKNPIKKWAKDMNKHFSKEDIHTANRHMKKCSSSLAIREMQIKTTMRYHLTPVRMAIIKKSGNNRCWRGGGEIGTLLHCWWDCKLVQPLWKTVWRFLKDLELEIPFDPAIPLLGIYPKDYKSCCYKDTCTRMFIAALFTIADLEPTQMSISDRLD</sequence>
<dbReference type="InParanoid" id="A0A5F7ZLG0"/>
<organism evidence="1 2">
    <name type="scientific">Macaca mulatta</name>
    <name type="common">Rhesus macaque</name>
    <dbReference type="NCBI Taxonomy" id="9544"/>
    <lineage>
        <taxon>Eukaryota</taxon>
        <taxon>Metazoa</taxon>
        <taxon>Chordata</taxon>
        <taxon>Craniata</taxon>
        <taxon>Vertebrata</taxon>
        <taxon>Euteleostomi</taxon>
        <taxon>Mammalia</taxon>
        <taxon>Eutheria</taxon>
        <taxon>Euarchontoglires</taxon>
        <taxon>Primates</taxon>
        <taxon>Haplorrhini</taxon>
        <taxon>Catarrhini</taxon>
        <taxon>Cercopithecidae</taxon>
        <taxon>Cercopithecinae</taxon>
        <taxon>Macaca</taxon>
    </lineage>
</organism>
<evidence type="ECO:0000313" key="2">
    <source>
        <dbReference type="Proteomes" id="UP000006718"/>
    </source>
</evidence>
<keyword evidence="2" id="KW-1185">Reference proteome</keyword>
<dbReference type="VEuPathDB" id="HostDB:ENSMMUG00000049640"/>
<protein>
    <submittedName>
        <fullName evidence="1">Uncharacterized protein</fullName>
    </submittedName>
</protein>
<dbReference type="Bgee" id="ENSMMUG00000049640">
    <property type="expression patterns" value="Expressed in ileum and 15 other cell types or tissues"/>
</dbReference>
<name>A0A5F7ZLG0_MACMU</name>
<dbReference type="GeneTree" id="ENSGT01150000287003"/>
<dbReference type="OMA" id="GHTINFA"/>
<dbReference type="Proteomes" id="UP000006718">
    <property type="component" value="Chromosome 5"/>
</dbReference>
<proteinExistence type="predicted"/>
<dbReference type="Ensembl" id="ENSMMUT00000103398.1">
    <property type="protein sequence ID" value="ENSMMUP00000065445.1"/>
    <property type="gene ID" value="ENSMMUG00000049640.1"/>
</dbReference>
<reference evidence="1" key="3">
    <citation type="submission" date="2025-08" db="UniProtKB">
        <authorList>
            <consortium name="Ensembl"/>
        </authorList>
    </citation>
    <scope>IDENTIFICATION</scope>
    <source>
        <strain evidence="1">17573</strain>
    </source>
</reference>
<evidence type="ECO:0000313" key="1">
    <source>
        <dbReference type="Ensembl" id="ENSMMUP00000065445.1"/>
    </source>
</evidence>
<dbReference type="AlphaFoldDB" id="A0A5F7ZLG0"/>